<dbReference type="RefSeq" id="WP_267219544.1">
    <property type="nucleotide sequence ID" value="NZ_JAPCWC010000004.1"/>
</dbReference>
<evidence type="ECO:0000313" key="2">
    <source>
        <dbReference type="Proteomes" id="UP001589858"/>
    </source>
</evidence>
<dbReference type="EMBL" id="JBHLTM010000027">
    <property type="protein sequence ID" value="MFC0684399.1"/>
    <property type="molecule type" value="Genomic_DNA"/>
</dbReference>
<organism evidence="1 2">
    <name type="scientific">Novosphingobium clariflavum</name>
    <dbReference type="NCBI Taxonomy" id="2029884"/>
    <lineage>
        <taxon>Bacteria</taxon>
        <taxon>Pseudomonadati</taxon>
        <taxon>Pseudomonadota</taxon>
        <taxon>Alphaproteobacteria</taxon>
        <taxon>Sphingomonadales</taxon>
        <taxon>Sphingomonadaceae</taxon>
        <taxon>Novosphingobium</taxon>
    </lineage>
</organism>
<dbReference type="Proteomes" id="UP001589858">
    <property type="component" value="Unassembled WGS sequence"/>
</dbReference>
<accession>A0ABV6S6D2</accession>
<comment type="caution">
    <text evidence="1">The sequence shown here is derived from an EMBL/GenBank/DDBJ whole genome shotgun (WGS) entry which is preliminary data.</text>
</comment>
<evidence type="ECO:0000313" key="1">
    <source>
        <dbReference type="EMBL" id="MFC0684399.1"/>
    </source>
</evidence>
<name>A0ABV6S6D2_9SPHN</name>
<sequence length="41" mass="4286">MARLIALAPIARPAVPAEILRAMVVCGCALALILARAELPF</sequence>
<protein>
    <submittedName>
        <fullName evidence="1">Uncharacterized protein</fullName>
    </submittedName>
</protein>
<reference evidence="1 2" key="1">
    <citation type="submission" date="2024-09" db="EMBL/GenBank/DDBJ databases">
        <authorList>
            <person name="Sun Q."/>
            <person name="Mori K."/>
        </authorList>
    </citation>
    <scope>NUCLEOTIDE SEQUENCE [LARGE SCALE GENOMIC DNA]</scope>
    <source>
        <strain evidence="1 2">CICC 11035S</strain>
    </source>
</reference>
<proteinExistence type="predicted"/>
<keyword evidence="2" id="KW-1185">Reference proteome</keyword>
<gene>
    <name evidence="1" type="ORF">ACFFF8_07310</name>
</gene>